<dbReference type="Proteomes" id="UP001151532">
    <property type="component" value="Chromosome 18"/>
</dbReference>
<gene>
    <name evidence="1" type="ORF">OIU79_002983</name>
</gene>
<dbReference type="EMBL" id="JAPFFK010000012">
    <property type="protein sequence ID" value="KAJ6731764.1"/>
    <property type="molecule type" value="Genomic_DNA"/>
</dbReference>
<accession>A0A9Q0UKF1</accession>
<reference evidence="1" key="2">
    <citation type="journal article" date="2023" name="Int. J. Mol. Sci.">
        <title>De Novo Assembly and Annotation of 11 Diverse Shrub Willow (Salix) Genomes Reveals Novel Gene Organization in Sex-Linked Regions.</title>
        <authorList>
            <person name="Hyden B."/>
            <person name="Feng K."/>
            <person name="Yates T.B."/>
            <person name="Jawdy S."/>
            <person name="Cereghino C."/>
            <person name="Smart L.B."/>
            <person name="Muchero W."/>
        </authorList>
    </citation>
    <scope>NUCLEOTIDE SEQUENCE</scope>
    <source>
        <tissue evidence="1">Shoot tip</tissue>
    </source>
</reference>
<name>A0A9Q0UKF1_SALPP</name>
<sequence>MKTTGSDAMRKSMCGRKIHPLFYEMSARSSMSTKVILLGNLGGNLKYMASSMLIGR</sequence>
<proteinExistence type="predicted"/>
<comment type="caution">
    <text evidence="1">The sequence shown here is derived from an EMBL/GenBank/DDBJ whole genome shotgun (WGS) entry which is preliminary data.</text>
</comment>
<organism evidence="1 2">
    <name type="scientific">Salix purpurea</name>
    <name type="common">Purple osier willow</name>
    <dbReference type="NCBI Taxonomy" id="77065"/>
    <lineage>
        <taxon>Eukaryota</taxon>
        <taxon>Viridiplantae</taxon>
        <taxon>Streptophyta</taxon>
        <taxon>Embryophyta</taxon>
        <taxon>Tracheophyta</taxon>
        <taxon>Spermatophyta</taxon>
        <taxon>Magnoliopsida</taxon>
        <taxon>eudicotyledons</taxon>
        <taxon>Gunneridae</taxon>
        <taxon>Pentapetalae</taxon>
        <taxon>rosids</taxon>
        <taxon>fabids</taxon>
        <taxon>Malpighiales</taxon>
        <taxon>Salicaceae</taxon>
        <taxon>Saliceae</taxon>
        <taxon>Salix</taxon>
    </lineage>
</organism>
<dbReference type="AlphaFoldDB" id="A0A9Q0UKF1"/>
<keyword evidence="2" id="KW-1185">Reference proteome</keyword>
<protein>
    <submittedName>
        <fullName evidence="1">Uncharacterized protein</fullName>
    </submittedName>
</protein>
<evidence type="ECO:0000313" key="2">
    <source>
        <dbReference type="Proteomes" id="UP001151532"/>
    </source>
</evidence>
<evidence type="ECO:0000313" key="1">
    <source>
        <dbReference type="EMBL" id="KAJ6731764.1"/>
    </source>
</evidence>
<reference evidence="1" key="1">
    <citation type="submission" date="2022-11" db="EMBL/GenBank/DDBJ databases">
        <authorList>
            <person name="Hyden B.L."/>
            <person name="Feng K."/>
            <person name="Yates T."/>
            <person name="Jawdy S."/>
            <person name="Smart L.B."/>
            <person name="Muchero W."/>
        </authorList>
    </citation>
    <scope>NUCLEOTIDE SEQUENCE</scope>
    <source>
        <tissue evidence="1">Shoot tip</tissue>
    </source>
</reference>